<dbReference type="AlphaFoldDB" id="A0A199UU43"/>
<evidence type="ECO:0000256" key="1">
    <source>
        <dbReference type="ARBA" id="ARBA00022729"/>
    </source>
</evidence>
<dbReference type="EMBL" id="LSRQ01004998">
    <property type="protein sequence ID" value="OAY68327.1"/>
    <property type="molecule type" value="Genomic_DNA"/>
</dbReference>
<proteinExistence type="predicted"/>
<dbReference type="InterPro" id="IPR040361">
    <property type="entry name" value="TPD1"/>
</dbReference>
<dbReference type="STRING" id="4615.A0A199UU43"/>
<dbReference type="GO" id="GO:0001709">
    <property type="term" value="P:cell fate determination"/>
    <property type="evidence" value="ECO:0007669"/>
    <property type="project" value="TreeGrafter"/>
</dbReference>
<evidence type="ECO:0000313" key="3">
    <source>
        <dbReference type="EMBL" id="OAY68327.1"/>
    </source>
</evidence>
<organism evidence="3 4">
    <name type="scientific">Ananas comosus</name>
    <name type="common">Pineapple</name>
    <name type="synonym">Ananas ananas</name>
    <dbReference type="NCBI Taxonomy" id="4615"/>
    <lineage>
        <taxon>Eukaryota</taxon>
        <taxon>Viridiplantae</taxon>
        <taxon>Streptophyta</taxon>
        <taxon>Embryophyta</taxon>
        <taxon>Tracheophyta</taxon>
        <taxon>Spermatophyta</taxon>
        <taxon>Magnoliopsida</taxon>
        <taxon>Liliopsida</taxon>
        <taxon>Poales</taxon>
        <taxon>Bromeliaceae</taxon>
        <taxon>Bromelioideae</taxon>
        <taxon>Ananas</taxon>
    </lineage>
</organism>
<gene>
    <name evidence="3" type="ORF">ACMD2_12788</name>
</gene>
<feature type="chain" id="PRO_5008508148" evidence="2">
    <location>
        <begin position="26"/>
        <end position="145"/>
    </location>
</feature>
<comment type="caution">
    <text evidence="3">The sequence shown here is derived from an EMBL/GenBank/DDBJ whole genome shotgun (WGS) entry which is preliminary data.</text>
</comment>
<keyword evidence="1 2" id="KW-0732">Signal</keyword>
<feature type="signal peptide" evidence="2">
    <location>
        <begin position="1"/>
        <end position="25"/>
    </location>
</feature>
<reference evidence="3 4" key="1">
    <citation type="journal article" date="2016" name="DNA Res.">
        <title>The draft genome of MD-2 pineapple using hybrid error correction of long reads.</title>
        <authorList>
            <person name="Redwan R.M."/>
            <person name="Saidin A."/>
            <person name="Kumar S.V."/>
        </authorList>
    </citation>
    <scope>NUCLEOTIDE SEQUENCE [LARGE SCALE GENOMIC DNA]</scope>
    <source>
        <strain evidence="4">cv. MD2</strain>
        <tissue evidence="3">Leaf</tissue>
    </source>
</reference>
<evidence type="ECO:0000313" key="4">
    <source>
        <dbReference type="Proteomes" id="UP000092600"/>
    </source>
</evidence>
<dbReference type="PANTHER" id="PTHR33184">
    <property type="entry name" value="PROTEIN TAPETUM DETERMINANT 1-LIKE-RELATED"/>
    <property type="match status" value="1"/>
</dbReference>
<dbReference type="Pfam" id="PF24068">
    <property type="entry name" value="TPD1_C"/>
    <property type="match status" value="1"/>
</dbReference>
<dbReference type="Proteomes" id="UP000092600">
    <property type="component" value="Unassembled WGS sequence"/>
</dbReference>
<accession>A0A199UU43</accession>
<sequence length="145" mass="15374">MATRRVFLSLFLLLQLILFVSLSFALRPAPSRQQCGGPADIVVTQRPTGRVVEGKAEYAVAVQNRCRGCAQSAVVLRCFGLSSVEPVDTAAIRPLDGDGGEDCVVAGGRTLPPADAIGAAAAPVRFTYAWMTPQDFPVISTKVHC</sequence>
<evidence type="ECO:0000256" key="2">
    <source>
        <dbReference type="SAM" id="SignalP"/>
    </source>
</evidence>
<protein>
    <submittedName>
        <fullName evidence="3">Uncharacterized protein</fullName>
    </submittedName>
</protein>
<name>A0A199UU43_ANACO</name>
<dbReference type="PANTHER" id="PTHR33184:SF72">
    <property type="entry name" value="BETA-1,3-N-ACETYLGLUCOSAMINYLTRANSFERASE FAMILY PROTEIN"/>
    <property type="match status" value="1"/>
</dbReference>